<dbReference type="GO" id="GO:0000398">
    <property type="term" value="P:mRNA splicing, via spliceosome"/>
    <property type="evidence" value="ECO:0007669"/>
    <property type="project" value="UniProtKB-UniRule"/>
</dbReference>
<dbReference type="Pfam" id="PF03371">
    <property type="entry name" value="PRP38"/>
    <property type="match status" value="1"/>
</dbReference>
<dbReference type="STRING" id="45607.A0A2T0FKS7"/>
<name>A0A2T0FKS7_9ASCO</name>
<evidence type="ECO:0000256" key="6">
    <source>
        <dbReference type="ARBA" id="ARBA00023242"/>
    </source>
</evidence>
<dbReference type="PANTHER" id="PTHR23142">
    <property type="entry name" value="PRE-MRNA-SPLICING FACTOR 38A-RELATED"/>
    <property type="match status" value="1"/>
</dbReference>
<comment type="caution">
    <text evidence="8">The sequence shown here is derived from an EMBL/GenBank/DDBJ whole genome shotgun (WGS) entry which is preliminary data.</text>
</comment>
<keyword evidence="9" id="KW-1185">Reference proteome</keyword>
<evidence type="ECO:0000256" key="4">
    <source>
        <dbReference type="ARBA" id="ARBA00022728"/>
    </source>
</evidence>
<keyword evidence="5 7" id="KW-0508">mRNA splicing</keyword>
<comment type="similarity">
    <text evidence="2 7">Belongs to the PRP38 family.</text>
</comment>
<dbReference type="InterPro" id="IPR005037">
    <property type="entry name" value="PRP38"/>
</dbReference>
<proteinExistence type="inferred from homology"/>
<keyword evidence="3 7" id="KW-0507">mRNA processing</keyword>
<dbReference type="GeneID" id="36516956"/>
<evidence type="ECO:0000256" key="3">
    <source>
        <dbReference type="ARBA" id="ARBA00022664"/>
    </source>
</evidence>
<dbReference type="EMBL" id="NDIQ01000021">
    <property type="protein sequence ID" value="PRT55588.1"/>
    <property type="molecule type" value="Genomic_DNA"/>
</dbReference>
<dbReference type="RefSeq" id="XP_024665533.1">
    <property type="nucleotide sequence ID" value="XM_024809765.1"/>
</dbReference>
<gene>
    <name evidence="8" type="ORF">B9G98_03208</name>
</gene>
<dbReference type="AlphaFoldDB" id="A0A2T0FKS7"/>
<evidence type="ECO:0000256" key="5">
    <source>
        <dbReference type="ARBA" id="ARBA00023187"/>
    </source>
</evidence>
<dbReference type="OrthoDB" id="190958at2759"/>
<organism evidence="8 9">
    <name type="scientific">Wickerhamiella sorbophila</name>
    <dbReference type="NCBI Taxonomy" id="45607"/>
    <lineage>
        <taxon>Eukaryota</taxon>
        <taxon>Fungi</taxon>
        <taxon>Dikarya</taxon>
        <taxon>Ascomycota</taxon>
        <taxon>Saccharomycotina</taxon>
        <taxon>Dipodascomycetes</taxon>
        <taxon>Dipodascales</taxon>
        <taxon>Trichomonascaceae</taxon>
        <taxon>Wickerhamiella</taxon>
    </lineage>
</organism>
<keyword evidence="6 7" id="KW-0539">Nucleus</keyword>
<sequence>MEKVDKILKQRITESFYWKQHCFGLNSATLCDKAAEIKAVGGLHLNSRPTPFICLVYKLVLIRPEREIVEELLHQPYFKYLTAIAAVYIRLMYPSVDVYKLLEPLLADYRKLRWQTRNEEVLRHMDELIDMLLEETSVMDLTFPRLIPRIQLEDRRLLDPPVEY</sequence>
<comment type="function">
    <text evidence="7">Required for pre-mRNA splicing.</text>
</comment>
<dbReference type="Proteomes" id="UP000238350">
    <property type="component" value="Unassembled WGS sequence"/>
</dbReference>
<evidence type="ECO:0000313" key="8">
    <source>
        <dbReference type="EMBL" id="PRT55588.1"/>
    </source>
</evidence>
<comment type="subcellular location">
    <subcellularLocation>
        <location evidence="1 7">Nucleus</location>
    </subcellularLocation>
</comment>
<reference evidence="8 9" key="1">
    <citation type="submission" date="2017-04" db="EMBL/GenBank/DDBJ databases">
        <title>Genome sequencing of [Candida] sorbophila.</title>
        <authorList>
            <person name="Ahn J.O."/>
        </authorList>
    </citation>
    <scope>NUCLEOTIDE SEQUENCE [LARGE SCALE GENOMIC DNA]</scope>
    <source>
        <strain evidence="8 9">DS02</strain>
    </source>
</reference>
<evidence type="ECO:0000256" key="2">
    <source>
        <dbReference type="ARBA" id="ARBA00006164"/>
    </source>
</evidence>
<dbReference type="GO" id="GO:0005681">
    <property type="term" value="C:spliceosomal complex"/>
    <property type="evidence" value="ECO:0007669"/>
    <property type="project" value="UniProtKB-KW"/>
</dbReference>
<evidence type="ECO:0000256" key="1">
    <source>
        <dbReference type="ARBA" id="ARBA00004123"/>
    </source>
</evidence>
<protein>
    <recommendedName>
        <fullName evidence="7">Pre-mRNA-splicing factor 38</fullName>
    </recommendedName>
</protein>
<evidence type="ECO:0000256" key="7">
    <source>
        <dbReference type="RuleBase" id="RU367025"/>
    </source>
</evidence>
<keyword evidence="4 7" id="KW-0747">Spliceosome</keyword>
<evidence type="ECO:0000313" key="9">
    <source>
        <dbReference type="Proteomes" id="UP000238350"/>
    </source>
</evidence>
<accession>A0A2T0FKS7</accession>